<reference evidence="1 2" key="1">
    <citation type="submission" date="2022-01" db="EMBL/GenBank/DDBJ databases">
        <title>A chromosomal length assembly of Cordylochernes scorpioides.</title>
        <authorList>
            <person name="Zeh D."/>
            <person name="Zeh J."/>
        </authorList>
    </citation>
    <scope>NUCLEOTIDE SEQUENCE [LARGE SCALE GENOMIC DNA]</scope>
    <source>
        <strain evidence="1">IN4F17</strain>
        <tissue evidence="1">Whole Body</tissue>
    </source>
</reference>
<dbReference type="SUPFAM" id="SSF54236">
    <property type="entry name" value="Ubiquitin-like"/>
    <property type="match status" value="1"/>
</dbReference>
<accession>A0ABY6K607</accession>
<dbReference type="Gene3D" id="3.10.20.90">
    <property type="entry name" value="Phosphatidylinositol 3-kinase Catalytic Subunit, Chain A, domain 1"/>
    <property type="match status" value="1"/>
</dbReference>
<protein>
    <recommendedName>
        <fullName evidence="3">Ubiquitin-like domain-containing protein</fullName>
    </recommendedName>
</protein>
<evidence type="ECO:0008006" key="3">
    <source>
        <dbReference type="Google" id="ProtNLM"/>
    </source>
</evidence>
<dbReference type="InterPro" id="IPR029071">
    <property type="entry name" value="Ubiquitin-like_domsf"/>
</dbReference>
<dbReference type="Proteomes" id="UP001235939">
    <property type="component" value="Chromosome 02"/>
</dbReference>
<gene>
    <name evidence="1" type="ORF">LAZ67_2007063</name>
</gene>
<sequence>MAVASRRLAALTPLRKSAIEWRNWIWHRMNLKISASSISAKERDEAERAFIRYYMEQSDRPRRFFDLESKHGKLEPLAQVDLSPKRTAKVDICYSGRRVQRTIQLRSTVRELKALISRLLDLPAARLRVFYVDTEISRIQDVIAADELRFLHKQLYTYHVQDGDQFLVQEK</sequence>
<organism evidence="1 2">
    <name type="scientific">Cordylochernes scorpioides</name>
    <dbReference type="NCBI Taxonomy" id="51811"/>
    <lineage>
        <taxon>Eukaryota</taxon>
        <taxon>Metazoa</taxon>
        <taxon>Ecdysozoa</taxon>
        <taxon>Arthropoda</taxon>
        <taxon>Chelicerata</taxon>
        <taxon>Arachnida</taxon>
        <taxon>Pseudoscorpiones</taxon>
        <taxon>Cheliferoidea</taxon>
        <taxon>Chernetidae</taxon>
        <taxon>Cordylochernes</taxon>
    </lineage>
</organism>
<dbReference type="EMBL" id="CP092864">
    <property type="protein sequence ID" value="UYV64218.1"/>
    <property type="molecule type" value="Genomic_DNA"/>
</dbReference>
<evidence type="ECO:0000313" key="2">
    <source>
        <dbReference type="Proteomes" id="UP001235939"/>
    </source>
</evidence>
<proteinExistence type="predicted"/>
<evidence type="ECO:0000313" key="1">
    <source>
        <dbReference type="EMBL" id="UYV64218.1"/>
    </source>
</evidence>
<name>A0ABY6K607_9ARAC</name>
<keyword evidence="2" id="KW-1185">Reference proteome</keyword>